<dbReference type="Gene3D" id="1.20.120.1220">
    <property type="match status" value="1"/>
</dbReference>
<dbReference type="PANTHER" id="PTHR30487:SF0">
    <property type="entry name" value="PREPILIN LEADER PEPTIDASE_N-METHYLTRANSFERASE-RELATED"/>
    <property type="match status" value="1"/>
</dbReference>
<dbReference type="InterPro" id="IPR050882">
    <property type="entry name" value="Prepilin_peptidase/N-MTase"/>
</dbReference>
<name>A0A7R8WZC3_9CRUS</name>
<comment type="similarity">
    <text evidence="2">Belongs to the peptidase A24 family.</text>
</comment>
<gene>
    <name evidence="9" type="ORF">CTOB1V02_LOCUS15920</name>
</gene>
<dbReference type="Pfam" id="PF01478">
    <property type="entry name" value="Peptidase_A24"/>
    <property type="match status" value="1"/>
</dbReference>
<feature type="domain" description="Prepilin type IV endopeptidase peptidase" evidence="7">
    <location>
        <begin position="111"/>
        <end position="176"/>
    </location>
</feature>
<dbReference type="OrthoDB" id="10070616at2759"/>
<proteinExistence type="inferred from homology"/>
<dbReference type="GO" id="GO:0005886">
    <property type="term" value="C:plasma membrane"/>
    <property type="evidence" value="ECO:0007669"/>
    <property type="project" value="UniProtKB-SubCell"/>
</dbReference>
<protein>
    <submittedName>
        <fullName evidence="9">Uncharacterized protein</fullName>
    </submittedName>
</protein>
<dbReference type="InterPro" id="IPR010627">
    <property type="entry name" value="Prepilin_pept_A24_N"/>
</dbReference>
<keyword evidence="6" id="KW-0472">Membrane</keyword>
<feature type="domain" description="Prepilin peptidase A24 N-terminal" evidence="8">
    <location>
        <begin position="39"/>
        <end position="100"/>
    </location>
</feature>
<dbReference type="Pfam" id="PF06750">
    <property type="entry name" value="A24_N_bact"/>
    <property type="match status" value="1"/>
</dbReference>
<evidence type="ECO:0000256" key="3">
    <source>
        <dbReference type="ARBA" id="ARBA00022475"/>
    </source>
</evidence>
<keyword evidence="5" id="KW-1133">Transmembrane helix</keyword>
<dbReference type="GO" id="GO:0004190">
    <property type="term" value="F:aspartic-type endopeptidase activity"/>
    <property type="evidence" value="ECO:0007669"/>
    <property type="project" value="InterPro"/>
</dbReference>
<evidence type="ECO:0000256" key="1">
    <source>
        <dbReference type="ARBA" id="ARBA00004651"/>
    </source>
</evidence>
<keyword evidence="4" id="KW-0812">Transmembrane</keyword>
<organism evidence="9">
    <name type="scientific">Cyprideis torosa</name>
    <dbReference type="NCBI Taxonomy" id="163714"/>
    <lineage>
        <taxon>Eukaryota</taxon>
        <taxon>Metazoa</taxon>
        <taxon>Ecdysozoa</taxon>
        <taxon>Arthropoda</taxon>
        <taxon>Crustacea</taxon>
        <taxon>Oligostraca</taxon>
        <taxon>Ostracoda</taxon>
        <taxon>Podocopa</taxon>
        <taxon>Podocopida</taxon>
        <taxon>Cytherocopina</taxon>
        <taxon>Cytheroidea</taxon>
        <taxon>Cytherideidae</taxon>
        <taxon>Cyprideis</taxon>
    </lineage>
</organism>
<dbReference type="EMBL" id="OB696246">
    <property type="protein sequence ID" value="CAD7238105.1"/>
    <property type="molecule type" value="Genomic_DNA"/>
</dbReference>
<dbReference type="GO" id="GO:0006465">
    <property type="term" value="P:signal peptide processing"/>
    <property type="evidence" value="ECO:0007669"/>
    <property type="project" value="TreeGrafter"/>
</dbReference>
<feature type="non-terminal residue" evidence="9">
    <location>
        <position position="180"/>
    </location>
</feature>
<sequence>MMERAWREGVEQFAAELQDTDNTVADSREQPSVNSAPFNLTVPRSRCPSCGKEITAWQNIPLISYLLLGGQCANCKVPIPKRYPLVEFVTMVLSLIVAWQLGPTLQAALGILVTWFFVSLSMIDIDHQLLPDSMTLPLMWIGLLAALIPVFSDLHSAVIGAAVGYAVLWLVYQAFRLATG</sequence>
<dbReference type="AlphaFoldDB" id="A0A7R8WZC3"/>
<evidence type="ECO:0000313" key="9">
    <source>
        <dbReference type="EMBL" id="CAD7238105.1"/>
    </source>
</evidence>
<comment type="subcellular location">
    <subcellularLocation>
        <location evidence="1">Cell membrane</location>
        <topology evidence="1">Multi-pass membrane protein</topology>
    </subcellularLocation>
</comment>
<keyword evidence="3" id="KW-1003">Cell membrane</keyword>
<reference evidence="9" key="1">
    <citation type="submission" date="2020-11" db="EMBL/GenBank/DDBJ databases">
        <authorList>
            <person name="Tran Van P."/>
        </authorList>
    </citation>
    <scope>NUCLEOTIDE SEQUENCE</scope>
</reference>
<evidence type="ECO:0000256" key="5">
    <source>
        <dbReference type="ARBA" id="ARBA00022989"/>
    </source>
</evidence>
<dbReference type="InterPro" id="IPR000045">
    <property type="entry name" value="Prepilin_IV_endopep_pep"/>
</dbReference>
<dbReference type="PANTHER" id="PTHR30487">
    <property type="entry name" value="TYPE 4 PREPILIN-LIKE PROTEINS LEADER PEPTIDE-PROCESSING ENZYME"/>
    <property type="match status" value="1"/>
</dbReference>
<evidence type="ECO:0000256" key="2">
    <source>
        <dbReference type="ARBA" id="ARBA00005801"/>
    </source>
</evidence>
<evidence type="ECO:0000259" key="7">
    <source>
        <dbReference type="Pfam" id="PF01478"/>
    </source>
</evidence>
<evidence type="ECO:0000256" key="4">
    <source>
        <dbReference type="ARBA" id="ARBA00022692"/>
    </source>
</evidence>
<accession>A0A7R8WZC3</accession>
<evidence type="ECO:0000256" key="6">
    <source>
        <dbReference type="ARBA" id="ARBA00023136"/>
    </source>
</evidence>
<evidence type="ECO:0000259" key="8">
    <source>
        <dbReference type="Pfam" id="PF06750"/>
    </source>
</evidence>